<comment type="caution">
    <text evidence="2">The sequence shown here is derived from an EMBL/GenBank/DDBJ whole genome shotgun (WGS) entry which is preliminary data.</text>
</comment>
<evidence type="ECO:0000256" key="1">
    <source>
        <dbReference type="SAM" id="Phobius"/>
    </source>
</evidence>
<accession>A0A815PP77</accession>
<feature type="non-terminal residue" evidence="2">
    <location>
        <position position="1"/>
    </location>
</feature>
<gene>
    <name evidence="2" type="ORF">GPM918_LOCUS34751</name>
    <name evidence="3" type="ORF">OVA965_LOCUS41203</name>
    <name evidence="4" type="ORF">SRO942_LOCUS35456</name>
    <name evidence="5" type="ORF">TMI583_LOCUS42780</name>
</gene>
<dbReference type="EMBL" id="CAJNOQ010019500">
    <property type="protein sequence ID" value="CAF1451456.1"/>
    <property type="molecule type" value="Genomic_DNA"/>
</dbReference>
<keyword evidence="1" id="KW-0472">Membrane</keyword>
<dbReference type="AlphaFoldDB" id="A0A815PP77"/>
<dbReference type="EMBL" id="CAJOBA010070046">
    <property type="protein sequence ID" value="CAF4385940.1"/>
    <property type="molecule type" value="Genomic_DNA"/>
</dbReference>
<dbReference type="Proteomes" id="UP000681722">
    <property type="component" value="Unassembled WGS sequence"/>
</dbReference>
<keyword evidence="1" id="KW-0812">Transmembrane</keyword>
<organism evidence="2 6">
    <name type="scientific">Didymodactylos carnosus</name>
    <dbReference type="NCBI Taxonomy" id="1234261"/>
    <lineage>
        <taxon>Eukaryota</taxon>
        <taxon>Metazoa</taxon>
        <taxon>Spiralia</taxon>
        <taxon>Gnathifera</taxon>
        <taxon>Rotifera</taxon>
        <taxon>Eurotatoria</taxon>
        <taxon>Bdelloidea</taxon>
        <taxon>Philodinida</taxon>
        <taxon>Philodinidae</taxon>
        <taxon>Didymodactylos</taxon>
    </lineage>
</organism>
<keyword evidence="6" id="KW-1185">Reference proteome</keyword>
<evidence type="ECO:0000313" key="6">
    <source>
        <dbReference type="Proteomes" id="UP000663829"/>
    </source>
</evidence>
<keyword evidence="1" id="KW-1133">Transmembrane helix</keyword>
<dbReference type="EMBL" id="CAJOBC010084948">
    <property type="protein sequence ID" value="CAF4324588.1"/>
    <property type="molecule type" value="Genomic_DNA"/>
</dbReference>
<dbReference type="Proteomes" id="UP000677228">
    <property type="component" value="Unassembled WGS sequence"/>
</dbReference>
<protein>
    <submittedName>
        <fullName evidence="2">Uncharacterized protein</fullName>
    </submittedName>
</protein>
<name>A0A815PP77_9BILA</name>
<evidence type="ECO:0000313" key="4">
    <source>
        <dbReference type="EMBL" id="CAF4324588.1"/>
    </source>
</evidence>
<reference evidence="2" key="1">
    <citation type="submission" date="2021-02" db="EMBL/GenBank/DDBJ databases">
        <authorList>
            <person name="Nowell W R."/>
        </authorList>
    </citation>
    <scope>NUCLEOTIDE SEQUENCE</scope>
</reference>
<evidence type="ECO:0000313" key="2">
    <source>
        <dbReference type="EMBL" id="CAF1451456.1"/>
    </source>
</evidence>
<evidence type="ECO:0000313" key="5">
    <source>
        <dbReference type="EMBL" id="CAF4385940.1"/>
    </source>
</evidence>
<evidence type="ECO:0000313" key="3">
    <source>
        <dbReference type="EMBL" id="CAF1585074.1"/>
    </source>
</evidence>
<dbReference type="Proteomes" id="UP000682733">
    <property type="component" value="Unassembled WGS sequence"/>
</dbReference>
<dbReference type="Proteomes" id="UP000663829">
    <property type="component" value="Unassembled WGS sequence"/>
</dbReference>
<sequence>DVNEDSLYSYATPKQSDYPLLPVARSNIPDRSYQQEQRLMNRTISWNPTLQEHSAARVSYIEPQFKSPSAAQMVRSNASMAPQNVNQINKADMAIGEKALNASCSMGNVRAKLTSTNIVFLMVGIILCGIPLAVMTTLCSRSSSTATATASSVTVSTGGLEGFQIPVA</sequence>
<feature type="transmembrane region" description="Helical" evidence="1">
    <location>
        <begin position="118"/>
        <end position="138"/>
    </location>
</feature>
<proteinExistence type="predicted"/>
<dbReference type="EMBL" id="CAJNOK010046855">
    <property type="protein sequence ID" value="CAF1585074.1"/>
    <property type="molecule type" value="Genomic_DNA"/>
</dbReference>